<sequence>MGINTELREQRNLTFHSFRHFLVTYLRGKGVTDAEITSITGQKTIKVIDDYTRFDKLSNHNVVAALDSI</sequence>
<dbReference type="GO" id="GO:0006310">
    <property type="term" value="P:DNA recombination"/>
    <property type="evidence" value="ECO:0007669"/>
    <property type="project" value="UniProtKB-KW"/>
</dbReference>
<evidence type="ECO:0008006" key="4">
    <source>
        <dbReference type="Google" id="ProtNLM"/>
    </source>
</evidence>
<dbReference type="AlphaFoldDB" id="A0A5C1QAW4"/>
<reference evidence="2 3" key="1">
    <citation type="submission" date="2019-02" db="EMBL/GenBank/DDBJ databases">
        <authorList>
            <person name="Fomenkov A."/>
            <person name="Dubinina G."/>
            <person name="Grabovich M."/>
            <person name="Vincze T."/>
            <person name="Roberts R.J."/>
        </authorList>
    </citation>
    <scope>NUCLEOTIDE SEQUENCE [LARGE SCALE GENOMIC DNA]</scope>
    <source>
        <strain evidence="2 3">P</strain>
    </source>
</reference>
<dbReference type="Gene3D" id="1.10.443.10">
    <property type="entry name" value="Intergrase catalytic core"/>
    <property type="match status" value="1"/>
</dbReference>
<evidence type="ECO:0000313" key="2">
    <source>
        <dbReference type="EMBL" id="QEN03292.1"/>
    </source>
</evidence>
<organism evidence="2 3">
    <name type="scientific">Thiospirochaeta perfilievii</name>
    <dbReference type="NCBI Taxonomy" id="252967"/>
    <lineage>
        <taxon>Bacteria</taxon>
        <taxon>Pseudomonadati</taxon>
        <taxon>Spirochaetota</taxon>
        <taxon>Spirochaetia</taxon>
        <taxon>Spirochaetales</taxon>
        <taxon>Spirochaetaceae</taxon>
        <taxon>Thiospirochaeta</taxon>
    </lineage>
</organism>
<accession>A0A5C1QAW4</accession>
<dbReference type="GO" id="GO:0015074">
    <property type="term" value="P:DNA integration"/>
    <property type="evidence" value="ECO:0007669"/>
    <property type="project" value="InterPro"/>
</dbReference>
<name>A0A5C1QAW4_9SPIO</name>
<dbReference type="EMBL" id="CP035807">
    <property type="protein sequence ID" value="QEN03292.1"/>
    <property type="molecule type" value="Genomic_DNA"/>
</dbReference>
<keyword evidence="1" id="KW-0233">DNA recombination</keyword>
<dbReference type="InterPro" id="IPR013762">
    <property type="entry name" value="Integrase-like_cat_sf"/>
</dbReference>
<evidence type="ECO:0000313" key="3">
    <source>
        <dbReference type="Proteomes" id="UP000323824"/>
    </source>
</evidence>
<dbReference type="OrthoDB" id="370771at2"/>
<dbReference type="GO" id="GO:0003677">
    <property type="term" value="F:DNA binding"/>
    <property type="evidence" value="ECO:0007669"/>
    <property type="project" value="InterPro"/>
</dbReference>
<proteinExistence type="predicted"/>
<dbReference type="RefSeq" id="WP_149566552.1">
    <property type="nucleotide sequence ID" value="NZ_CP035807.1"/>
</dbReference>
<gene>
    <name evidence="2" type="ORF">EW093_00745</name>
</gene>
<dbReference type="KEGG" id="sper:EW093_00745"/>
<dbReference type="InterPro" id="IPR011010">
    <property type="entry name" value="DNA_brk_join_enz"/>
</dbReference>
<evidence type="ECO:0000256" key="1">
    <source>
        <dbReference type="ARBA" id="ARBA00023172"/>
    </source>
</evidence>
<keyword evidence="3" id="KW-1185">Reference proteome</keyword>
<reference evidence="2 3" key="2">
    <citation type="submission" date="2019-09" db="EMBL/GenBank/DDBJ databases">
        <title>Complete Genome Sequence and Methylome Analysis of free living Spirochaetas.</title>
        <authorList>
            <person name="Leshcheva N."/>
            <person name="Mikheeva N."/>
        </authorList>
    </citation>
    <scope>NUCLEOTIDE SEQUENCE [LARGE SCALE GENOMIC DNA]</scope>
    <source>
        <strain evidence="2 3">P</strain>
    </source>
</reference>
<protein>
    <recommendedName>
        <fullName evidence="4">Tyr recombinase domain-containing protein</fullName>
    </recommendedName>
</protein>
<dbReference type="Proteomes" id="UP000323824">
    <property type="component" value="Chromosome"/>
</dbReference>
<dbReference type="SUPFAM" id="SSF56349">
    <property type="entry name" value="DNA breaking-rejoining enzymes"/>
    <property type="match status" value="1"/>
</dbReference>